<dbReference type="GO" id="GO:0006265">
    <property type="term" value="P:DNA topological change"/>
    <property type="evidence" value="ECO:0007669"/>
    <property type="project" value="UniProtKB-UniRule"/>
</dbReference>
<keyword evidence="6 8" id="KW-0238">DNA-binding</keyword>
<feature type="compositionally biased region" description="Basic and acidic residues" evidence="9">
    <location>
        <begin position="681"/>
        <end position="709"/>
    </location>
</feature>
<dbReference type="Pfam" id="PF01131">
    <property type="entry name" value="Topoisom_bac"/>
    <property type="match status" value="1"/>
</dbReference>
<dbReference type="PANTHER" id="PTHR11390:SF21">
    <property type="entry name" value="DNA TOPOISOMERASE 3-ALPHA"/>
    <property type="match status" value="1"/>
</dbReference>
<feature type="site" description="Interaction with DNA" evidence="8">
    <location>
        <position position="61"/>
    </location>
</feature>
<dbReference type="Gene3D" id="3.40.50.140">
    <property type="match status" value="1"/>
</dbReference>
<dbReference type="InterPro" id="IPR006171">
    <property type="entry name" value="TOPRIM_dom"/>
</dbReference>
<dbReference type="InterPro" id="IPR013497">
    <property type="entry name" value="Topo_IA_cen"/>
</dbReference>
<evidence type="ECO:0000256" key="7">
    <source>
        <dbReference type="ARBA" id="ARBA00023235"/>
    </source>
</evidence>
<sequence>MNKSLILAEKPSVGKDIAKVMNCRKQGNGFLEGDKYIVTWAFGHLVTLAEPEAYEARYKTWRLEDLPMLPSPLKLSVINKTGKQFRTVKAQLNRKDVSDVVIATDAGREGELVARWILEKAKVKKPIKRLWISSVTDQAIRKGFQQLQEGRRFDSLYEAAQARSEADWYVGMNATRALTVKHNASLSCGRVQTPTLAMVHEREEEIKSFQPASYKKVFVTLGNGLHAWYQDKRGNNRIFSGVDADKILENVKSEKAVVTKVKRKKKVEPTPLLYDLTEIQREANNKFGFSAKETLNTLQKLYENHKVLTYPRTDSRYLSSDLIDTIPERLKSCDVKPFSKNVLKIKKEKWSMARTLFNDQKVSDHHALIPTEVAPVFSNMSDREKKIYNLVVQRFIASFYPAAEYEITDIETKVKEYDFVCKEKQLTKLGWKEIYERSPNEKLGGALPQVEEGAALSIKQSGTEHGETQPPSSFTEASLLAAMVNPERFIKEKNKKDLAKTLKSSGGIGTVATRADIIEKLLNHSMIEKKGKYLHTTLKGRQLLTLAPEELVSPALTAEWEQKLLEIERGNIHKASFLKEIKQYTQDAVQSIKQSKQSFKHDNVTGTPCPHCGKLLLEVKGKNGKRKVCQDRSCGYIKNISKTTNARCPQCKKRMELRGEGEGQIFVCRCGHKEKVTTFNERRKREKQNKASKRDVNKYLKSQDKEEMKNPALAEALAKLKGKD</sequence>
<comment type="cofactor">
    <cofactor evidence="8">
        <name>Mg(2+)</name>
        <dbReference type="ChEBI" id="CHEBI:18420"/>
    </cofactor>
</comment>
<dbReference type="SMART" id="SM00493">
    <property type="entry name" value="TOPRIM"/>
    <property type="match status" value="1"/>
</dbReference>
<dbReference type="InterPro" id="IPR003602">
    <property type="entry name" value="Topo_IA_DNA-bd_dom"/>
</dbReference>
<feature type="region of interest" description="Interaction with DNA" evidence="8">
    <location>
        <begin position="187"/>
        <end position="192"/>
    </location>
</feature>
<comment type="caution">
    <text evidence="8">Lacks conserved residue(s) required for the propagation of feature annotation.</text>
</comment>
<feature type="site" description="Interaction with DNA" evidence="8">
    <location>
        <position position="168"/>
    </location>
</feature>
<dbReference type="PRINTS" id="PR00417">
    <property type="entry name" value="PRTPISMRASEI"/>
</dbReference>
<dbReference type="NCBIfam" id="NF005829">
    <property type="entry name" value="PRK07726.1"/>
    <property type="match status" value="1"/>
</dbReference>
<dbReference type="InterPro" id="IPR023406">
    <property type="entry name" value="Topo_IA_AS"/>
</dbReference>
<dbReference type="InterPro" id="IPR013824">
    <property type="entry name" value="Topo_IA_cen_sub1"/>
</dbReference>
<dbReference type="PROSITE" id="PS50880">
    <property type="entry name" value="TOPRIM"/>
    <property type="match status" value="1"/>
</dbReference>
<dbReference type="Pfam" id="PF01751">
    <property type="entry name" value="Toprim"/>
    <property type="match status" value="1"/>
</dbReference>
<feature type="region of interest" description="Disordered" evidence="9">
    <location>
        <begin position="681"/>
        <end position="711"/>
    </location>
</feature>
<name>A0A1I2FDQ0_9BACI</name>
<evidence type="ECO:0000256" key="1">
    <source>
        <dbReference type="ARBA" id="ARBA00000213"/>
    </source>
</evidence>
<dbReference type="CDD" id="cd03362">
    <property type="entry name" value="TOPRIM_TopoIA_TopoIII"/>
    <property type="match status" value="1"/>
</dbReference>
<feature type="domain" description="Topo IA-type catalytic" evidence="11">
    <location>
        <begin position="153"/>
        <end position="589"/>
    </location>
</feature>
<protein>
    <recommendedName>
        <fullName evidence="8">DNA topoisomerase 3</fullName>
        <ecNumber evidence="8">5.6.2.1</ecNumber>
    </recommendedName>
    <alternativeName>
        <fullName evidence="8">DNA topoisomerase III</fullName>
    </alternativeName>
</protein>
<dbReference type="GO" id="GO:0006310">
    <property type="term" value="P:DNA recombination"/>
    <property type="evidence" value="ECO:0007669"/>
    <property type="project" value="TreeGrafter"/>
</dbReference>
<evidence type="ECO:0000259" key="10">
    <source>
        <dbReference type="PROSITE" id="PS50880"/>
    </source>
</evidence>
<accession>A0A1I2FDQ0</accession>
<feature type="site" description="Interaction with DNA" evidence="8">
    <location>
        <position position="312"/>
    </location>
</feature>
<feature type="domain" description="Toprim" evidence="10">
    <location>
        <begin position="3"/>
        <end position="136"/>
    </location>
</feature>
<dbReference type="InterPro" id="IPR013826">
    <property type="entry name" value="Topo_IA_cen_sub3"/>
</dbReference>
<dbReference type="InterPro" id="IPR013825">
    <property type="entry name" value="Topo_IA_cen_sub2"/>
</dbReference>
<dbReference type="Gene3D" id="2.70.20.10">
    <property type="entry name" value="Topoisomerase I, domain 3"/>
    <property type="match status" value="1"/>
</dbReference>
<dbReference type="GO" id="GO:0043597">
    <property type="term" value="C:cytoplasmic replication fork"/>
    <property type="evidence" value="ECO:0007669"/>
    <property type="project" value="TreeGrafter"/>
</dbReference>
<dbReference type="HAMAP" id="MF_00953">
    <property type="entry name" value="Topoisom_3_prok"/>
    <property type="match status" value="1"/>
</dbReference>
<feature type="active site" description="O-(5'-phospho-DNA)-tyrosine intermediate" evidence="8">
    <location>
        <position position="310"/>
    </location>
</feature>
<dbReference type="EC" id="5.6.2.1" evidence="8"/>
<dbReference type="GO" id="GO:0006281">
    <property type="term" value="P:DNA repair"/>
    <property type="evidence" value="ECO:0007669"/>
    <property type="project" value="TreeGrafter"/>
</dbReference>
<dbReference type="OrthoDB" id="9803554at2"/>
<keyword evidence="7 8" id="KW-0413">Isomerase</keyword>
<keyword evidence="4 8" id="KW-0460">Magnesium</keyword>
<dbReference type="STRING" id="930128.SAMN05192532_11059"/>
<dbReference type="InterPro" id="IPR005738">
    <property type="entry name" value="TopoIII"/>
</dbReference>
<dbReference type="SMART" id="SM00436">
    <property type="entry name" value="TOP1Bc"/>
    <property type="match status" value="1"/>
</dbReference>
<keyword evidence="3 8" id="KW-0479">Metal-binding</keyword>
<dbReference type="EMBL" id="FONT01000010">
    <property type="protein sequence ID" value="SFF02631.1"/>
    <property type="molecule type" value="Genomic_DNA"/>
</dbReference>
<evidence type="ECO:0000256" key="2">
    <source>
        <dbReference type="ARBA" id="ARBA00009446"/>
    </source>
</evidence>
<dbReference type="Gene3D" id="1.10.460.10">
    <property type="entry name" value="Topoisomerase I, domain 2"/>
    <property type="match status" value="1"/>
</dbReference>
<dbReference type="RefSeq" id="WP_091663949.1">
    <property type="nucleotide sequence ID" value="NZ_FONT01000010.1"/>
</dbReference>
<dbReference type="InterPro" id="IPR000380">
    <property type="entry name" value="Topo_IA"/>
</dbReference>
<dbReference type="InterPro" id="IPR003601">
    <property type="entry name" value="Topo_IA_2"/>
</dbReference>
<reference evidence="12 13" key="1">
    <citation type="submission" date="2016-10" db="EMBL/GenBank/DDBJ databases">
        <authorList>
            <person name="de Groot N.N."/>
        </authorList>
    </citation>
    <scope>NUCLEOTIDE SEQUENCE [LARGE SCALE GENOMIC DNA]</scope>
    <source>
        <strain evidence="12 13">DSM 23995</strain>
    </source>
</reference>
<evidence type="ECO:0000256" key="5">
    <source>
        <dbReference type="ARBA" id="ARBA00023029"/>
    </source>
</evidence>
<comment type="catalytic activity">
    <reaction evidence="1 8">
        <text>ATP-independent breakage of single-stranded DNA, followed by passage and rejoining.</text>
        <dbReference type="EC" id="5.6.2.1"/>
    </reaction>
</comment>
<feature type="binding site" evidence="8">
    <location>
        <position position="105"/>
    </location>
    <ligand>
        <name>Mg(2+)</name>
        <dbReference type="ChEBI" id="CHEBI:18420"/>
        <note>catalytic</note>
    </ligand>
</feature>
<evidence type="ECO:0000313" key="12">
    <source>
        <dbReference type="EMBL" id="SFF02631.1"/>
    </source>
</evidence>
<dbReference type="CDD" id="cd00186">
    <property type="entry name" value="TOP1Ac"/>
    <property type="match status" value="1"/>
</dbReference>
<feature type="binding site" evidence="8">
    <location>
        <position position="9"/>
    </location>
    <ligand>
        <name>Mg(2+)</name>
        <dbReference type="ChEBI" id="CHEBI:18420"/>
        <note>catalytic</note>
    </ligand>
</feature>
<keyword evidence="5 8" id="KW-0799">Topoisomerase</keyword>
<evidence type="ECO:0000256" key="3">
    <source>
        <dbReference type="ARBA" id="ARBA00022723"/>
    </source>
</evidence>
<evidence type="ECO:0000256" key="8">
    <source>
        <dbReference type="HAMAP-Rule" id="MF_00953"/>
    </source>
</evidence>
<dbReference type="InterPro" id="IPR023405">
    <property type="entry name" value="Topo_IA_core_domain"/>
</dbReference>
<dbReference type="PANTHER" id="PTHR11390">
    <property type="entry name" value="PROKARYOTIC DNA TOPOISOMERASE"/>
    <property type="match status" value="1"/>
</dbReference>
<dbReference type="Proteomes" id="UP000199516">
    <property type="component" value="Unassembled WGS sequence"/>
</dbReference>
<dbReference type="PROSITE" id="PS52039">
    <property type="entry name" value="TOPO_IA_2"/>
    <property type="match status" value="1"/>
</dbReference>
<dbReference type="GO" id="GO:0003677">
    <property type="term" value="F:DNA binding"/>
    <property type="evidence" value="ECO:0007669"/>
    <property type="project" value="UniProtKB-KW"/>
</dbReference>
<comment type="function">
    <text evidence="8">Releases the supercoiling and torsional tension of DNA, which is introduced during the DNA replication and transcription, by transiently cleaving and rejoining one strand of the DNA duplex. Introduces a single-strand break via transesterification at a target site in duplex DNA. The scissile phosphodiester is attacked by the catalytic tyrosine of the enzyme, resulting in the formation of a DNA-(5'-phosphotyrosyl)-enzyme intermediate and the expulsion of a 3'-OH DNA strand. The free DNA strand then undergoes passage around the unbroken strand, thus removing DNA supercoils. Finally, in the religation step, the DNA 3'-OH attacks the covalent intermediate to expel the active-site tyrosine and restore the DNA phosphodiester backbone.</text>
</comment>
<keyword evidence="13" id="KW-1185">Reference proteome</keyword>
<dbReference type="NCBIfam" id="TIGR01056">
    <property type="entry name" value="topB"/>
    <property type="match status" value="1"/>
</dbReference>
<dbReference type="InterPro" id="IPR034144">
    <property type="entry name" value="TOPRIM_TopoIII"/>
</dbReference>
<gene>
    <name evidence="8" type="primary">topB</name>
    <name evidence="12" type="ORF">SAMN05192532_11059</name>
</gene>
<evidence type="ECO:0000259" key="11">
    <source>
        <dbReference type="PROSITE" id="PS52039"/>
    </source>
</evidence>
<evidence type="ECO:0000256" key="4">
    <source>
        <dbReference type="ARBA" id="ARBA00022842"/>
    </source>
</evidence>
<evidence type="ECO:0000256" key="9">
    <source>
        <dbReference type="SAM" id="MobiDB-lite"/>
    </source>
</evidence>
<feature type="site" description="Interaction with DNA" evidence="8">
    <location>
        <position position="176"/>
    </location>
</feature>
<dbReference type="PROSITE" id="PS00396">
    <property type="entry name" value="TOPO_IA_1"/>
    <property type="match status" value="1"/>
</dbReference>
<dbReference type="SMART" id="SM00437">
    <property type="entry name" value="TOP1Ac"/>
    <property type="match status" value="1"/>
</dbReference>
<organism evidence="12 13">
    <name type="scientific">Alteribacillus iranensis</name>
    <dbReference type="NCBI Taxonomy" id="930128"/>
    <lineage>
        <taxon>Bacteria</taxon>
        <taxon>Bacillati</taxon>
        <taxon>Bacillota</taxon>
        <taxon>Bacilli</taxon>
        <taxon>Bacillales</taxon>
        <taxon>Bacillaceae</taxon>
        <taxon>Alteribacillus</taxon>
    </lineage>
</organism>
<dbReference type="Gene3D" id="1.10.290.10">
    <property type="entry name" value="Topoisomerase I, domain 4"/>
    <property type="match status" value="1"/>
</dbReference>
<dbReference type="SUPFAM" id="SSF56712">
    <property type="entry name" value="Prokaryotic type I DNA topoisomerase"/>
    <property type="match status" value="1"/>
</dbReference>
<comment type="similarity">
    <text evidence="2 8">Belongs to the type IA topoisomerase family.</text>
</comment>
<proteinExistence type="inferred from homology"/>
<evidence type="ECO:0000313" key="13">
    <source>
        <dbReference type="Proteomes" id="UP000199516"/>
    </source>
</evidence>
<dbReference type="GO" id="GO:0003917">
    <property type="term" value="F:DNA topoisomerase type I (single strand cut, ATP-independent) activity"/>
    <property type="evidence" value="ECO:0007669"/>
    <property type="project" value="UniProtKB-UniRule"/>
</dbReference>
<dbReference type="GO" id="GO:0000287">
    <property type="term" value="F:magnesium ion binding"/>
    <property type="evidence" value="ECO:0007669"/>
    <property type="project" value="UniProtKB-UniRule"/>
</dbReference>
<evidence type="ECO:0000256" key="6">
    <source>
        <dbReference type="ARBA" id="ARBA00023125"/>
    </source>
</evidence>
<dbReference type="AlphaFoldDB" id="A0A1I2FDQ0"/>